<organism evidence="2">
    <name type="scientific">Brachypodium distachyon</name>
    <name type="common">Purple false brome</name>
    <name type="synonym">Trachynia distachya</name>
    <dbReference type="NCBI Taxonomy" id="15368"/>
    <lineage>
        <taxon>Eukaryota</taxon>
        <taxon>Viridiplantae</taxon>
        <taxon>Streptophyta</taxon>
        <taxon>Embryophyta</taxon>
        <taxon>Tracheophyta</taxon>
        <taxon>Spermatophyta</taxon>
        <taxon>Magnoliopsida</taxon>
        <taxon>Liliopsida</taxon>
        <taxon>Poales</taxon>
        <taxon>Poaceae</taxon>
        <taxon>BOP clade</taxon>
        <taxon>Pooideae</taxon>
        <taxon>Stipodae</taxon>
        <taxon>Brachypodieae</taxon>
        <taxon>Brachypodium</taxon>
    </lineage>
</organism>
<reference evidence="2" key="2">
    <citation type="submission" date="2017-06" db="EMBL/GenBank/DDBJ databases">
        <title>WGS assembly of Brachypodium distachyon.</title>
        <authorList>
            <consortium name="The International Brachypodium Initiative"/>
            <person name="Lucas S."/>
            <person name="Harmon-Smith M."/>
            <person name="Lail K."/>
            <person name="Tice H."/>
            <person name="Grimwood J."/>
            <person name="Bruce D."/>
            <person name="Barry K."/>
            <person name="Shu S."/>
            <person name="Lindquist E."/>
            <person name="Wang M."/>
            <person name="Pitluck S."/>
            <person name="Vogel J.P."/>
            <person name="Garvin D.F."/>
            <person name="Mockler T.C."/>
            <person name="Schmutz J."/>
            <person name="Rokhsar D."/>
            <person name="Bevan M.W."/>
        </authorList>
    </citation>
    <scope>NUCLEOTIDE SEQUENCE</scope>
    <source>
        <strain evidence="2">Bd21</strain>
    </source>
</reference>
<gene>
    <name evidence="2" type="ORF">BRADI_3g18380v3</name>
</gene>
<evidence type="ECO:0000313" key="3">
    <source>
        <dbReference type="EnsemblPlants" id="PNT66907"/>
    </source>
</evidence>
<feature type="compositionally biased region" description="Basic residues" evidence="1">
    <location>
        <begin position="1"/>
        <end position="10"/>
    </location>
</feature>
<accession>A0A2K2CXZ5</accession>
<dbReference type="AlphaFoldDB" id="A0A2K2CXZ5"/>
<evidence type="ECO:0000313" key="2">
    <source>
        <dbReference type="EMBL" id="PNT66907.1"/>
    </source>
</evidence>
<reference evidence="2 3" key="1">
    <citation type="journal article" date="2010" name="Nature">
        <title>Genome sequencing and analysis of the model grass Brachypodium distachyon.</title>
        <authorList>
            <consortium name="International Brachypodium Initiative"/>
        </authorList>
    </citation>
    <scope>NUCLEOTIDE SEQUENCE [LARGE SCALE GENOMIC DNA]</scope>
    <source>
        <strain evidence="2 3">Bd21</strain>
    </source>
</reference>
<reference evidence="3" key="3">
    <citation type="submission" date="2018-08" db="UniProtKB">
        <authorList>
            <consortium name="EnsemblPlants"/>
        </authorList>
    </citation>
    <scope>IDENTIFICATION</scope>
    <source>
        <strain evidence="3">cv. Bd21</strain>
    </source>
</reference>
<keyword evidence="4" id="KW-1185">Reference proteome</keyword>
<dbReference type="InParanoid" id="A0A2K2CXZ5"/>
<dbReference type="EnsemblPlants" id="PNT66907">
    <property type="protein sequence ID" value="PNT66907"/>
    <property type="gene ID" value="BRADI_3g18380v3"/>
</dbReference>
<name>A0A2K2CXZ5_BRADI</name>
<sequence>MASTGKRLRRGPGATPGIPLSSHAAHCPTEDLGGLHHQLEEVKLGPHGNGKPPRTLTGLFSCKIVQMSPCEIALNLKFRPGDNDHIGRAIDCKPNRDRKINCPGRDYTESEVQDIEIEYMDWYCERMGVYAAARDKIIAREDYDTPFPPFPLKVFPPATTACFVDECCCYHTVFTTPRILLPLHQLLDIVRHNVCCSSSLCVCQALSPHIPLVCMEYLPFGITWTGDGIMSSTVLDMLLSRWGTRQCMKITW</sequence>
<dbReference type="EMBL" id="CM000882">
    <property type="protein sequence ID" value="PNT66907.1"/>
    <property type="molecule type" value="Genomic_DNA"/>
</dbReference>
<evidence type="ECO:0000256" key="1">
    <source>
        <dbReference type="SAM" id="MobiDB-lite"/>
    </source>
</evidence>
<dbReference type="ExpressionAtlas" id="A0A2K2CXZ5">
    <property type="expression patterns" value="baseline"/>
</dbReference>
<feature type="region of interest" description="Disordered" evidence="1">
    <location>
        <begin position="1"/>
        <end position="23"/>
    </location>
</feature>
<dbReference type="Proteomes" id="UP000008810">
    <property type="component" value="Chromosome 3"/>
</dbReference>
<evidence type="ECO:0000313" key="4">
    <source>
        <dbReference type="Proteomes" id="UP000008810"/>
    </source>
</evidence>
<protein>
    <submittedName>
        <fullName evidence="2 3">Uncharacterized protein</fullName>
    </submittedName>
</protein>
<proteinExistence type="predicted"/>
<dbReference type="Gramene" id="PNT66907">
    <property type="protein sequence ID" value="PNT66907"/>
    <property type="gene ID" value="BRADI_3g18380v3"/>
</dbReference>